<keyword evidence="2" id="KW-1133">Transmembrane helix</keyword>
<reference evidence="4" key="1">
    <citation type="submission" date="2022-02" db="EMBL/GenBank/DDBJ databases">
        <title>Fredinandcohnia quinoae sp. nov. isolated from Chenopodium quinoa seeds.</title>
        <authorList>
            <person name="Saati-Santamaria Z."/>
            <person name="Flores-Felix J.D."/>
            <person name="Igual J.M."/>
            <person name="Velazquez E."/>
            <person name="Garcia-Fraile P."/>
            <person name="Martinez-Molina E."/>
        </authorList>
    </citation>
    <scope>NUCLEOTIDE SEQUENCE</scope>
    <source>
        <strain evidence="4">SECRCQ15</strain>
    </source>
</reference>
<sequence length="295" mass="32586">MREEEKKRTSQKSSLQRFFRKRWVFPAIYLVSAAIILTAVLWFQSNNDVSEKKDDFKTGENSPGTANGDTSSIPVNLAAGNFKMPVIDKDAIEVFREFYDEDASSEKQEAALVSYENSYQPNKGIDIVAKDMKTFDVVASLGGTVLRAEKDSLHGHIVEIEHTDGIVTMYQSLANLNVKQGDTVEQGDVLGKAGQNLYDKDAGIHVHFELRNSGKAVNPLDYFGEPITSLEDHKDAADDKASEDEDKDKSVEEEKPDNTKTPADEDKETPPVDDENSEDGKKTNSTDASIGMAKA</sequence>
<evidence type="ECO:0000256" key="2">
    <source>
        <dbReference type="SAM" id="Phobius"/>
    </source>
</evidence>
<dbReference type="AlphaFoldDB" id="A0AAW5E5K2"/>
<keyword evidence="5" id="KW-1185">Reference proteome</keyword>
<gene>
    <name evidence="4" type="ORF">MJG50_07465</name>
</gene>
<dbReference type="Proteomes" id="UP001431131">
    <property type="component" value="Unassembled WGS sequence"/>
</dbReference>
<dbReference type="GO" id="GO:0004222">
    <property type="term" value="F:metalloendopeptidase activity"/>
    <property type="evidence" value="ECO:0007669"/>
    <property type="project" value="TreeGrafter"/>
</dbReference>
<dbReference type="Gene3D" id="2.70.70.10">
    <property type="entry name" value="Glucose Permease (Domain IIA)"/>
    <property type="match status" value="1"/>
</dbReference>
<feature type="compositionally biased region" description="Polar residues" evidence="1">
    <location>
        <begin position="59"/>
        <end position="72"/>
    </location>
</feature>
<proteinExistence type="predicted"/>
<protein>
    <submittedName>
        <fullName evidence="4">M23 family metallopeptidase</fullName>
    </submittedName>
</protein>
<dbReference type="Pfam" id="PF01551">
    <property type="entry name" value="Peptidase_M23"/>
    <property type="match status" value="1"/>
</dbReference>
<feature type="compositionally biased region" description="Basic and acidic residues" evidence="1">
    <location>
        <begin position="230"/>
        <end position="240"/>
    </location>
</feature>
<keyword evidence="2" id="KW-0812">Transmembrane</keyword>
<name>A0AAW5E5K2_9BACI</name>
<evidence type="ECO:0000313" key="4">
    <source>
        <dbReference type="EMBL" id="MCH1625162.1"/>
    </source>
</evidence>
<dbReference type="CDD" id="cd12797">
    <property type="entry name" value="M23_peptidase"/>
    <property type="match status" value="1"/>
</dbReference>
<feature type="region of interest" description="Disordered" evidence="1">
    <location>
        <begin position="52"/>
        <end position="72"/>
    </location>
</feature>
<dbReference type="PANTHER" id="PTHR21666">
    <property type="entry name" value="PEPTIDASE-RELATED"/>
    <property type="match status" value="1"/>
</dbReference>
<dbReference type="InterPro" id="IPR016047">
    <property type="entry name" value="M23ase_b-sheet_dom"/>
</dbReference>
<feature type="region of interest" description="Disordered" evidence="1">
    <location>
        <begin position="230"/>
        <end position="295"/>
    </location>
</feature>
<evidence type="ECO:0000256" key="1">
    <source>
        <dbReference type="SAM" id="MobiDB-lite"/>
    </source>
</evidence>
<comment type="caution">
    <text evidence="4">The sequence shown here is derived from an EMBL/GenBank/DDBJ whole genome shotgun (WGS) entry which is preliminary data.</text>
</comment>
<dbReference type="EMBL" id="JAKTTI010000008">
    <property type="protein sequence ID" value="MCH1625162.1"/>
    <property type="molecule type" value="Genomic_DNA"/>
</dbReference>
<dbReference type="SUPFAM" id="SSF51261">
    <property type="entry name" value="Duplicated hybrid motif"/>
    <property type="match status" value="1"/>
</dbReference>
<keyword evidence="2" id="KW-0472">Membrane</keyword>
<feature type="compositionally biased region" description="Basic and acidic residues" evidence="1">
    <location>
        <begin position="247"/>
        <end position="270"/>
    </location>
</feature>
<dbReference type="RefSeq" id="WP_240254188.1">
    <property type="nucleotide sequence ID" value="NZ_JAKTTI010000008.1"/>
</dbReference>
<dbReference type="InterPro" id="IPR050570">
    <property type="entry name" value="Cell_wall_metabolism_enzyme"/>
</dbReference>
<organism evidence="4 5">
    <name type="scientific">Fredinandcohnia quinoae</name>
    <dbReference type="NCBI Taxonomy" id="2918902"/>
    <lineage>
        <taxon>Bacteria</taxon>
        <taxon>Bacillati</taxon>
        <taxon>Bacillota</taxon>
        <taxon>Bacilli</taxon>
        <taxon>Bacillales</taxon>
        <taxon>Bacillaceae</taxon>
        <taxon>Fredinandcohnia</taxon>
    </lineage>
</organism>
<dbReference type="InterPro" id="IPR011055">
    <property type="entry name" value="Dup_hybrid_motif"/>
</dbReference>
<dbReference type="PANTHER" id="PTHR21666:SF291">
    <property type="entry name" value="STAGE II SPORULATION PROTEIN Q"/>
    <property type="match status" value="1"/>
</dbReference>
<feature type="transmembrane region" description="Helical" evidence="2">
    <location>
        <begin position="23"/>
        <end position="43"/>
    </location>
</feature>
<evidence type="ECO:0000313" key="5">
    <source>
        <dbReference type="Proteomes" id="UP001431131"/>
    </source>
</evidence>
<feature type="domain" description="M23ase beta-sheet core" evidence="3">
    <location>
        <begin position="121"/>
        <end position="219"/>
    </location>
</feature>
<accession>A0AAW5E5K2</accession>
<evidence type="ECO:0000259" key="3">
    <source>
        <dbReference type="Pfam" id="PF01551"/>
    </source>
</evidence>